<dbReference type="RefSeq" id="WP_153570851.1">
    <property type="nucleotide sequence ID" value="NZ_CP045725.1"/>
</dbReference>
<dbReference type="EMBL" id="CP045725">
    <property type="protein sequence ID" value="QGF22341.1"/>
    <property type="molecule type" value="Genomic_DNA"/>
</dbReference>
<dbReference type="KEGG" id="rain:Rai3103_00060"/>
<evidence type="ECO:0000256" key="1">
    <source>
        <dbReference type="SAM" id="Phobius"/>
    </source>
</evidence>
<keyword evidence="3" id="KW-1185">Reference proteome</keyword>
<gene>
    <name evidence="2" type="ORF">Rai3103_00060</name>
</gene>
<name>A0A5Q2F776_9ACTN</name>
<keyword evidence="1" id="KW-0472">Membrane</keyword>
<keyword evidence="1" id="KW-0812">Transmembrane</keyword>
<proteinExistence type="predicted"/>
<keyword evidence="1" id="KW-1133">Transmembrane helix</keyword>
<reference evidence="2 3" key="1">
    <citation type="submission" date="2019-10" db="EMBL/GenBank/DDBJ databases">
        <title>Genomic analysis of Raineyella sp. CBA3103.</title>
        <authorList>
            <person name="Roh S.W."/>
        </authorList>
    </citation>
    <scope>NUCLEOTIDE SEQUENCE [LARGE SCALE GENOMIC DNA]</scope>
    <source>
        <strain evidence="2 3">CBA3103</strain>
    </source>
</reference>
<dbReference type="AlphaFoldDB" id="A0A5Q2F776"/>
<organism evidence="2 3">
    <name type="scientific">Raineyella fluvialis</name>
    <dbReference type="NCBI Taxonomy" id="2662261"/>
    <lineage>
        <taxon>Bacteria</taxon>
        <taxon>Bacillati</taxon>
        <taxon>Actinomycetota</taxon>
        <taxon>Actinomycetes</taxon>
        <taxon>Propionibacteriales</taxon>
        <taxon>Propionibacteriaceae</taxon>
        <taxon>Raineyella</taxon>
    </lineage>
</organism>
<evidence type="ECO:0000313" key="3">
    <source>
        <dbReference type="Proteomes" id="UP000386847"/>
    </source>
</evidence>
<evidence type="ECO:0000313" key="2">
    <source>
        <dbReference type="EMBL" id="QGF22341.1"/>
    </source>
</evidence>
<protein>
    <submittedName>
        <fullName evidence="2">Uncharacterized protein</fullName>
    </submittedName>
</protein>
<feature type="transmembrane region" description="Helical" evidence="1">
    <location>
        <begin position="24"/>
        <end position="43"/>
    </location>
</feature>
<sequence>MDQLTTDNVEDWDRRMRHRQFRQAASLVAVTLSGWVYWAFVISQRISSGHIDF</sequence>
<accession>A0A5Q2F776</accession>
<dbReference type="Proteomes" id="UP000386847">
    <property type="component" value="Chromosome"/>
</dbReference>